<dbReference type="InterPro" id="IPR011990">
    <property type="entry name" value="TPR-like_helical_dom_sf"/>
</dbReference>
<dbReference type="InterPro" id="IPR018958">
    <property type="entry name" value="Knr4/Smi1-like_dom"/>
</dbReference>
<proteinExistence type="predicted"/>
<evidence type="ECO:0000313" key="2">
    <source>
        <dbReference type="EMBL" id="VYT99634.1"/>
    </source>
</evidence>
<dbReference type="Gene3D" id="3.40.1580.10">
    <property type="entry name" value="SMI1/KNR4-like"/>
    <property type="match status" value="1"/>
</dbReference>
<reference evidence="2" key="1">
    <citation type="submission" date="2019-11" db="EMBL/GenBank/DDBJ databases">
        <authorList>
            <person name="Feng L."/>
        </authorList>
    </citation>
    <scope>NUCLEOTIDE SEQUENCE</scope>
    <source>
        <strain evidence="2">VdisparLFYP95</strain>
    </source>
</reference>
<dbReference type="InterPro" id="IPR037883">
    <property type="entry name" value="Knr4/Smi1-like_sf"/>
</dbReference>
<dbReference type="RefSeq" id="WP_156719534.1">
    <property type="nucleotide sequence ID" value="NZ_CACRUF010000021.1"/>
</dbReference>
<protein>
    <submittedName>
        <fullName evidence="2">SMI1 / KNR4 family protein</fullName>
    </submittedName>
</protein>
<gene>
    <name evidence="2" type="ORF">VDLFYP95_01245</name>
</gene>
<evidence type="ECO:0000259" key="1">
    <source>
        <dbReference type="SMART" id="SM00860"/>
    </source>
</evidence>
<feature type="domain" description="Knr4/Smi1-like" evidence="1">
    <location>
        <begin position="27"/>
        <end position="161"/>
    </location>
</feature>
<dbReference type="Pfam" id="PF09346">
    <property type="entry name" value="SMI1_KNR4"/>
    <property type="match status" value="1"/>
</dbReference>
<dbReference type="SUPFAM" id="SSF160631">
    <property type="entry name" value="SMI1/KNR4-like"/>
    <property type="match status" value="1"/>
</dbReference>
<sequence>MSDLKDFNWTGFWNDVDYAFESYIGKPVTDKDIKDAESELGYTLPAAYIELLNNHNGGVLNKNCFINNNGDCVYVTGIYGIDRDKKYSLLGEMGNEFWISKWEYPPIGIVVADTISGGHDMIFLDYRECGPTGEPKVVRVDQEGDYSITLLADNFGDFIKNLYISIEEITDEEFQSLSDAEKVKLLNEQEDLDVDRSMELLTNIGIDNLSPILLSTLGRMYNNNGRPEEAIELFDRIDEAHRDWSWYYRCGYAHATLACGESYESEHVQKALQLIETAMKMTKEDHLDKQLGWCCEVVKYLLTQIKPKEYKEDYPVIFETIKNVFDNKNSKDTIEDKVTTEGKVTGDINECEEDKYPTYDVVHWVFNKQTYSREEFSKEYNKEVEKYVDDEADDDRLEEPEILVTYEAWIESVDQLFDNERVTDEELFEEDKEDGMWQVEIMAHLVADNGTYFTREELLFKLHNLMANKELGDHVFFEGIEYEGHECEGYGLIDNEDGIPVFYTCCGS</sequence>
<accession>A0A6N3B4R5</accession>
<organism evidence="2">
    <name type="scientific">Veillonella dispar</name>
    <dbReference type="NCBI Taxonomy" id="39778"/>
    <lineage>
        <taxon>Bacteria</taxon>
        <taxon>Bacillati</taxon>
        <taxon>Bacillota</taxon>
        <taxon>Negativicutes</taxon>
        <taxon>Veillonellales</taxon>
        <taxon>Veillonellaceae</taxon>
        <taxon>Veillonella</taxon>
    </lineage>
</organism>
<name>A0A6N3B4R5_9FIRM</name>
<dbReference type="AlphaFoldDB" id="A0A6N3B4R5"/>
<dbReference type="Gene3D" id="1.25.40.10">
    <property type="entry name" value="Tetratricopeptide repeat domain"/>
    <property type="match status" value="1"/>
</dbReference>
<dbReference type="SMART" id="SM00860">
    <property type="entry name" value="SMI1_KNR4"/>
    <property type="match status" value="1"/>
</dbReference>
<dbReference type="EMBL" id="CACRUF010000021">
    <property type="protein sequence ID" value="VYT99634.1"/>
    <property type="molecule type" value="Genomic_DNA"/>
</dbReference>
<dbReference type="SUPFAM" id="SSF48452">
    <property type="entry name" value="TPR-like"/>
    <property type="match status" value="1"/>
</dbReference>